<dbReference type="AlphaFoldDB" id="H2BWL8"/>
<name>H2BWL8_GILLR</name>
<keyword evidence="1" id="KW-0812">Transmembrane</keyword>
<gene>
    <name evidence="2" type="ORF">Gilli_2369</name>
</gene>
<evidence type="ECO:0000313" key="2">
    <source>
        <dbReference type="EMBL" id="EHQ02996.1"/>
    </source>
</evidence>
<keyword evidence="1" id="KW-1133">Transmembrane helix</keyword>
<keyword evidence="3" id="KW-1185">Reference proteome</keyword>
<feature type="transmembrane region" description="Helical" evidence="1">
    <location>
        <begin position="97"/>
        <end position="121"/>
    </location>
</feature>
<sequence>MRVLENFKKLKKASILKVLVISLLAGVIFTFLWQHFGTFRYLNTSGNLIENNEVYIDQVIFIAPEGAEILSPGYGLTFNDVLNKYSSMELYLFKIPFFLKATLESWLGILLISLAFFYILVRRTMRRNN</sequence>
<feature type="transmembrane region" description="Helical" evidence="1">
    <location>
        <begin position="15"/>
        <end position="36"/>
    </location>
</feature>
<dbReference type="Proteomes" id="UP000003844">
    <property type="component" value="Unassembled WGS sequence"/>
</dbReference>
<protein>
    <submittedName>
        <fullName evidence="2">Uncharacterized protein</fullName>
    </submittedName>
</protein>
<keyword evidence="1" id="KW-0472">Membrane</keyword>
<evidence type="ECO:0000256" key="1">
    <source>
        <dbReference type="SAM" id="Phobius"/>
    </source>
</evidence>
<dbReference type="RefSeq" id="WP_006989304.1">
    <property type="nucleotide sequence ID" value="NZ_JH594606.1"/>
</dbReference>
<evidence type="ECO:0000313" key="3">
    <source>
        <dbReference type="Proteomes" id="UP000003844"/>
    </source>
</evidence>
<dbReference type="HOGENOM" id="CLU_1945700_0_0_10"/>
<reference evidence="3" key="1">
    <citation type="journal article" date="2012" name="Stand. Genomic Sci.">
        <title>Genome sequence of the Antarctic rhodopsins-containing flavobacterium Gillisia limnaea type strain (R-8282(T)).</title>
        <authorList>
            <person name="Riedel T."/>
            <person name="Held B."/>
            <person name="Nolan M."/>
            <person name="Lucas S."/>
            <person name="Lapidus A."/>
            <person name="Tice H."/>
            <person name="Del Rio T.G."/>
            <person name="Cheng J.F."/>
            <person name="Han C."/>
            <person name="Tapia R."/>
            <person name="Goodwin L.A."/>
            <person name="Pitluck S."/>
            <person name="Liolios K."/>
            <person name="Mavromatis K."/>
            <person name="Pagani I."/>
            <person name="Ivanova N."/>
            <person name="Mikhailova N."/>
            <person name="Pati A."/>
            <person name="Chen A."/>
            <person name="Palaniappan K."/>
            <person name="Land M."/>
            <person name="Rohde M."/>
            <person name="Tindall B.J."/>
            <person name="Detter J.C."/>
            <person name="Goker M."/>
            <person name="Bristow J."/>
            <person name="Eisen J.A."/>
            <person name="Markowitz V."/>
            <person name="Hugenholtz P."/>
            <person name="Kyrpides N.C."/>
            <person name="Klenk H.P."/>
            <person name="Woyke T."/>
        </authorList>
    </citation>
    <scope>NUCLEOTIDE SEQUENCE [LARGE SCALE GENOMIC DNA]</scope>
    <source>
        <strain evidence="3">DSM 15749 / LMG 21470 / R-8282</strain>
    </source>
</reference>
<organism evidence="2 3">
    <name type="scientific">Gillisia limnaea (strain DSM 15749 / LMG 21470 / R-8282)</name>
    <dbReference type="NCBI Taxonomy" id="865937"/>
    <lineage>
        <taxon>Bacteria</taxon>
        <taxon>Pseudomonadati</taxon>
        <taxon>Bacteroidota</taxon>
        <taxon>Flavobacteriia</taxon>
        <taxon>Flavobacteriales</taxon>
        <taxon>Flavobacteriaceae</taxon>
        <taxon>Gillisia</taxon>
    </lineage>
</organism>
<dbReference type="STRING" id="865937.Gilli_2369"/>
<dbReference type="EMBL" id="JH594606">
    <property type="protein sequence ID" value="EHQ02996.1"/>
    <property type="molecule type" value="Genomic_DNA"/>
</dbReference>
<accession>H2BWL8</accession>
<proteinExistence type="predicted"/>